<keyword evidence="2" id="KW-1185">Reference proteome</keyword>
<protein>
    <submittedName>
        <fullName evidence="1">Uncharacterized protein</fullName>
    </submittedName>
</protein>
<proteinExistence type="predicted"/>
<name>A0A8S1V748_9CILI</name>
<dbReference type="Proteomes" id="UP000689195">
    <property type="component" value="Unassembled WGS sequence"/>
</dbReference>
<dbReference type="EMBL" id="CAJJDO010000056">
    <property type="protein sequence ID" value="CAD8172213.1"/>
    <property type="molecule type" value="Genomic_DNA"/>
</dbReference>
<organism evidence="1 2">
    <name type="scientific">Paramecium pentaurelia</name>
    <dbReference type="NCBI Taxonomy" id="43138"/>
    <lineage>
        <taxon>Eukaryota</taxon>
        <taxon>Sar</taxon>
        <taxon>Alveolata</taxon>
        <taxon>Ciliophora</taxon>
        <taxon>Intramacronucleata</taxon>
        <taxon>Oligohymenophorea</taxon>
        <taxon>Peniculida</taxon>
        <taxon>Parameciidae</taxon>
        <taxon>Paramecium</taxon>
    </lineage>
</organism>
<evidence type="ECO:0000313" key="2">
    <source>
        <dbReference type="Proteomes" id="UP000689195"/>
    </source>
</evidence>
<comment type="caution">
    <text evidence="1">The sequence shown here is derived from an EMBL/GenBank/DDBJ whole genome shotgun (WGS) entry which is preliminary data.</text>
</comment>
<evidence type="ECO:0000313" key="1">
    <source>
        <dbReference type="EMBL" id="CAD8172213.1"/>
    </source>
</evidence>
<sequence>MKIQLIKISEGFSQYDYQQIKDNLQMIQEWYKYSNNQEEIMMQNEIGTQLQLFINIFNCSTQNKKNDSNFGFRKQLIIKQEYLTRLLNNT</sequence>
<dbReference type="AlphaFoldDB" id="A0A8S1V748"/>
<accession>A0A8S1V748</accession>
<reference evidence="1" key="1">
    <citation type="submission" date="2021-01" db="EMBL/GenBank/DDBJ databases">
        <authorList>
            <consortium name="Genoscope - CEA"/>
            <person name="William W."/>
        </authorList>
    </citation>
    <scope>NUCLEOTIDE SEQUENCE</scope>
</reference>
<gene>
    <name evidence="1" type="ORF">PPENT_87.1.T0560163</name>
</gene>